<dbReference type="EMBL" id="CAXHTA020000008">
    <property type="protein sequence ID" value="CAL5223439.1"/>
    <property type="molecule type" value="Genomic_DNA"/>
</dbReference>
<feature type="region of interest" description="Disordered" evidence="8">
    <location>
        <begin position="236"/>
        <end position="255"/>
    </location>
</feature>
<organism evidence="11 12">
    <name type="scientific">Coccomyxa viridis</name>
    <dbReference type="NCBI Taxonomy" id="1274662"/>
    <lineage>
        <taxon>Eukaryota</taxon>
        <taxon>Viridiplantae</taxon>
        <taxon>Chlorophyta</taxon>
        <taxon>core chlorophytes</taxon>
        <taxon>Trebouxiophyceae</taxon>
        <taxon>Trebouxiophyceae incertae sedis</taxon>
        <taxon>Coccomyxaceae</taxon>
        <taxon>Coccomyxa</taxon>
    </lineage>
</organism>
<keyword evidence="12" id="KW-1185">Reference proteome</keyword>
<dbReference type="PROSITE" id="PS00216">
    <property type="entry name" value="SUGAR_TRANSPORT_1"/>
    <property type="match status" value="1"/>
</dbReference>
<dbReference type="Pfam" id="PF00083">
    <property type="entry name" value="Sugar_tr"/>
    <property type="match status" value="1"/>
</dbReference>
<dbReference type="InterPro" id="IPR003663">
    <property type="entry name" value="Sugar/inositol_transpt"/>
</dbReference>
<feature type="transmembrane region" description="Helical" evidence="9">
    <location>
        <begin position="305"/>
        <end position="325"/>
    </location>
</feature>
<feature type="transmembrane region" description="Helical" evidence="9">
    <location>
        <begin position="334"/>
        <end position="357"/>
    </location>
</feature>
<evidence type="ECO:0000313" key="11">
    <source>
        <dbReference type="EMBL" id="CAL5223439.1"/>
    </source>
</evidence>
<feature type="transmembrane region" description="Helical" evidence="9">
    <location>
        <begin position="433"/>
        <end position="452"/>
    </location>
</feature>
<proteinExistence type="inferred from homology"/>
<gene>
    <name evidence="11" type="primary">g5955</name>
    <name evidence="11" type="ORF">VP750_LOCUS5098</name>
</gene>
<dbReference type="InterPro" id="IPR020846">
    <property type="entry name" value="MFS_dom"/>
</dbReference>
<feature type="domain" description="Major facilitator superfamily (MFS) profile" evidence="10">
    <location>
        <begin position="10"/>
        <end position="455"/>
    </location>
</feature>
<sequence length="470" mass="49651">MSYPALLWATVLIALLGSFQFGFHLGILNTAEAWVAKDLGLDLATQGAIITSAVIVGAVVGSLFAGQAADALGPKKALLLNNAWLLVGCVLCSGTPTGYWGLLAGRALAGIGAGAASLYVPRYISEVSPVAVRGALTTLNQVFICVGILVAYLVGLPYRNNTPQHAYIGGSDVAWWRVMLALGLIPAALQAIGLFFTPESPVWLEWKGRKAMAMYNQHRLLGPHWQEEGEVGDLEQVSTQPLNSESDDQAGEPQQGGWSALFDGRYRRIMILASALPILQQLSGINTVVFYSSDVFAKAGLESPVLGSIIVGAVNVVGTLVAAFLMDHAGRRQLLLVSHVIMTVCLAGLAISTWLPLSAAVEGWISLLAVMGFVLGFSQGSGPIPWVYLGEILPSEIKGPAAALCTSLNWASNLVVGLTFPAMLAGLHLGGAYLVYAVINGAAVVFAWFVMVETKKRSLAQIQAQLLRSS</sequence>
<evidence type="ECO:0000256" key="8">
    <source>
        <dbReference type="SAM" id="MobiDB-lite"/>
    </source>
</evidence>
<comment type="subcellular location">
    <subcellularLocation>
        <location evidence="1">Membrane</location>
        <topology evidence="1">Multi-pass membrane protein</topology>
    </subcellularLocation>
</comment>
<keyword evidence="6 9" id="KW-0472">Membrane</keyword>
<name>A0ABP1FWH7_9CHLO</name>
<dbReference type="InterPro" id="IPR036259">
    <property type="entry name" value="MFS_trans_sf"/>
</dbReference>
<evidence type="ECO:0000256" key="4">
    <source>
        <dbReference type="ARBA" id="ARBA00022692"/>
    </source>
</evidence>
<evidence type="ECO:0000256" key="9">
    <source>
        <dbReference type="SAM" id="Phobius"/>
    </source>
</evidence>
<keyword evidence="4 9" id="KW-0812">Transmembrane</keyword>
<dbReference type="InterPro" id="IPR005828">
    <property type="entry name" value="MFS_sugar_transport-like"/>
</dbReference>
<dbReference type="Gene3D" id="1.20.1250.20">
    <property type="entry name" value="MFS general substrate transporter like domains"/>
    <property type="match status" value="1"/>
</dbReference>
<dbReference type="NCBIfam" id="TIGR00879">
    <property type="entry name" value="SP"/>
    <property type="match status" value="1"/>
</dbReference>
<dbReference type="CDD" id="cd17315">
    <property type="entry name" value="MFS_GLUT_like"/>
    <property type="match status" value="1"/>
</dbReference>
<feature type="transmembrane region" description="Helical" evidence="9">
    <location>
        <begin position="269"/>
        <end position="293"/>
    </location>
</feature>
<dbReference type="PANTHER" id="PTHR48020">
    <property type="entry name" value="PROTON MYO-INOSITOL COTRANSPORTER"/>
    <property type="match status" value="1"/>
</dbReference>
<comment type="caution">
    <text evidence="11">The sequence shown here is derived from an EMBL/GenBank/DDBJ whole genome shotgun (WGS) entry which is preliminary data.</text>
</comment>
<evidence type="ECO:0000256" key="6">
    <source>
        <dbReference type="ARBA" id="ARBA00023136"/>
    </source>
</evidence>
<keyword evidence="5 9" id="KW-1133">Transmembrane helix</keyword>
<evidence type="ECO:0000256" key="7">
    <source>
        <dbReference type="RuleBase" id="RU003346"/>
    </source>
</evidence>
<feature type="transmembrane region" description="Helical" evidence="9">
    <location>
        <begin position="401"/>
        <end position="427"/>
    </location>
</feature>
<reference evidence="11 12" key="1">
    <citation type="submission" date="2024-06" db="EMBL/GenBank/DDBJ databases">
        <authorList>
            <person name="Kraege A."/>
            <person name="Thomma B."/>
        </authorList>
    </citation>
    <scope>NUCLEOTIDE SEQUENCE [LARGE SCALE GENOMIC DNA]</scope>
</reference>
<evidence type="ECO:0000256" key="5">
    <source>
        <dbReference type="ARBA" id="ARBA00022989"/>
    </source>
</evidence>
<evidence type="ECO:0000256" key="3">
    <source>
        <dbReference type="ARBA" id="ARBA00022448"/>
    </source>
</evidence>
<dbReference type="InterPro" id="IPR050814">
    <property type="entry name" value="Myo-inositol_Transporter"/>
</dbReference>
<comment type="similarity">
    <text evidence="2 7">Belongs to the major facilitator superfamily. Sugar transporter (TC 2.A.1.1) family.</text>
</comment>
<keyword evidence="3 7" id="KW-0813">Transport</keyword>
<dbReference type="Proteomes" id="UP001497392">
    <property type="component" value="Unassembled WGS sequence"/>
</dbReference>
<feature type="transmembrane region" description="Helical" evidence="9">
    <location>
        <begin position="77"/>
        <end position="96"/>
    </location>
</feature>
<evidence type="ECO:0000256" key="1">
    <source>
        <dbReference type="ARBA" id="ARBA00004141"/>
    </source>
</evidence>
<feature type="transmembrane region" description="Helical" evidence="9">
    <location>
        <begin position="132"/>
        <end position="154"/>
    </location>
</feature>
<accession>A0ABP1FWH7</accession>
<dbReference type="PANTHER" id="PTHR48020:SF12">
    <property type="entry name" value="PROTON MYO-INOSITOL COTRANSPORTER"/>
    <property type="match status" value="1"/>
</dbReference>
<protein>
    <submittedName>
        <fullName evidence="11">G5955 protein</fullName>
    </submittedName>
</protein>
<feature type="transmembrane region" description="Helical" evidence="9">
    <location>
        <begin position="43"/>
        <end position="65"/>
    </location>
</feature>
<dbReference type="InterPro" id="IPR005829">
    <property type="entry name" value="Sugar_transporter_CS"/>
</dbReference>
<dbReference type="SUPFAM" id="SSF103473">
    <property type="entry name" value="MFS general substrate transporter"/>
    <property type="match status" value="1"/>
</dbReference>
<feature type="transmembrane region" description="Helical" evidence="9">
    <location>
        <begin position="102"/>
        <end position="120"/>
    </location>
</feature>
<evidence type="ECO:0000259" key="10">
    <source>
        <dbReference type="PROSITE" id="PS50850"/>
    </source>
</evidence>
<feature type="transmembrane region" description="Helical" evidence="9">
    <location>
        <begin position="174"/>
        <end position="197"/>
    </location>
</feature>
<evidence type="ECO:0000313" key="12">
    <source>
        <dbReference type="Proteomes" id="UP001497392"/>
    </source>
</evidence>
<evidence type="ECO:0000256" key="2">
    <source>
        <dbReference type="ARBA" id="ARBA00010992"/>
    </source>
</evidence>
<dbReference type="PRINTS" id="PR00171">
    <property type="entry name" value="SUGRTRNSPORT"/>
</dbReference>
<dbReference type="PROSITE" id="PS50850">
    <property type="entry name" value="MFS"/>
    <property type="match status" value="1"/>
</dbReference>
<dbReference type="PROSITE" id="PS00217">
    <property type="entry name" value="SUGAR_TRANSPORT_2"/>
    <property type="match status" value="1"/>
</dbReference>
<feature type="transmembrane region" description="Helical" evidence="9">
    <location>
        <begin position="363"/>
        <end position="389"/>
    </location>
</feature>